<dbReference type="Proteomes" id="UP000314294">
    <property type="component" value="Unassembled WGS sequence"/>
</dbReference>
<sequence length="122" mass="13553">MQSRGVLRSWAGLSAVRSCLLLLFIHTSAPVELRSLHGGRAQSRRQQQHQQQHSAHMERVEGAESFPLDFTAVEGNMDNFMVQIKNLAQSLYPCSAQKLDQDMKLHFLKNSTVTCNDGSAAG</sequence>
<comment type="caution">
    <text evidence="3">The sequence shown here is derived from an EMBL/GenBank/DDBJ whole genome shotgun (WGS) entry which is preliminary data.</text>
</comment>
<keyword evidence="4" id="KW-1185">Reference proteome</keyword>
<evidence type="ECO:0000256" key="2">
    <source>
        <dbReference type="SAM" id="SignalP"/>
    </source>
</evidence>
<accession>A0A4Z2HM11</accession>
<reference evidence="3 4" key="1">
    <citation type="submission" date="2019-03" db="EMBL/GenBank/DDBJ databases">
        <title>First draft genome of Liparis tanakae, snailfish: a comprehensive survey of snailfish specific genes.</title>
        <authorList>
            <person name="Kim W."/>
            <person name="Song I."/>
            <person name="Jeong J.-H."/>
            <person name="Kim D."/>
            <person name="Kim S."/>
            <person name="Ryu S."/>
            <person name="Song J.Y."/>
            <person name="Lee S.K."/>
        </authorList>
    </citation>
    <scope>NUCLEOTIDE SEQUENCE [LARGE SCALE GENOMIC DNA]</scope>
    <source>
        <tissue evidence="3">Muscle</tissue>
    </source>
</reference>
<gene>
    <name evidence="3" type="primary">notum1'</name>
    <name evidence="3" type="ORF">EYF80_022945</name>
</gene>
<evidence type="ECO:0000313" key="4">
    <source>
        <dbReference type="Proteomes" id="UP000314294"/>
    </source>
</evidence>
<name>A0A4Z2HM11_9TELE</name>
<dbReference type="EMBL" id="SRLO01000213">
    <property type="protein sequence ID" value="TNN66876.1"/>
    <property type="molecule type" value="Genomic_DNA"/>
</dbReference>
<protein>
    <submittedName>
        <fullName evidence="3">Palmitoleoyl-protein carboxylesterase notum1</fullName>
    </submittedName>
</protein>
<proteinExistence type="predicted"/>
<dbReference type="AlphaFoldDB" id="A0A4Z2HM11"/>
<feature type="signal peptide" evidence="2">
    <location>
        <begin position="1"/>
        <end position="30"/>
    </location>
</feature>
<evidence type="ECO:0000313" key="3">
    <source>
        <dbReference type="EMBL" id="TNN66876.1"/>
    </source>
</evidence>
<evidence type="ECO:0000256" key="1">
    <source>
        <dbReference type="SAM" id="MobiDB-lite"/>
    </source>
</evidence>
<keyword evidence="2" id="KW-0732">Signal</keyword>
<organism evidence="3 4">
    <name type="scientific">Liparis tanakae</name>
    <name type="common">Tanaka's snailfish</name>
    <dbReference type="NCBI Taxonomy" id="230148"/>
    <lineage>
        <taxon>Eukaryota</taxon>
        <taxon>Metazoa</taxon>
        <taxon>Chordata</taxon>
        <taxon>Craniata</taxon>
        <taxon>Vertebrata</taxon>
        <taxon>Euteleostomi</taxon>
        <taxon>Actinopterygii</taxon>
        <taxon>Neopterygii</taxon>
        <taxon>Teleostei</taxon>
        <taxon>Neoteleostei</taxon>
        <taxon>Acanthomorphata</taxon>
        <taxon>Eupercaria</taxon>
        <taxon>Perciformes</taxon>
        <taxon>Cottioidei</taxon>
        <taxon>Cottales</taxon>
        <taxon>Liparidae</taxon>
        <taxon>Liparis</taxon>
    </lineage>
</organism>
<feature type="chain" id="PRO_5021187088" evidence="2">
    <location>
        <begin position="31"/>
        <end position="122"/>
    </location>
</feature>
<feature type="region of interest" description="Disordered" evidence="1">
    <location>
        <begin position="37"/>
        <end position="56"/>
    </location>
</feature>
<dbReference type="OrthoDB" id="8953318at2759"/>